<evidence type="ECO:0000256" key="1">
    <source>
        <dbReference type="SAM" id="Phobius"/>
    </source>
</evidence>
<proteinExistence type="predicted"/>
<keyword evidence="1" id="KW-0472">Membrane</keyword>
<gene>
    <name evidence="2" type="ORF">BVJ53_13405</name>
    <name evidence="3" type="ORF">OFW50_08790</name>
</gene>
<name>A0A4Q1TJZ7_9LACO</name>
<feature type="transmembrane region" description="Helical" evidence="1">
    <location>
        <begin position="186"/>
        <end position="210"/>
    </location>
</feature>
<feature type="transmembrane region" description="Helical" evidence="1">
    <location>
        <begin position="412"/>
        <end position="434"/>
    </location>
</feature>
<feature type="transmembrane region" description="Helical" evidence="1">
    <location>
        <begin position="97"/>
        <end position="125"/>
    </location>
</feature>
<evidence type="ECO:0000313" key="3">
    <source>
        <dbReference type="EMBL" id="UYN55587.1"/>
    </source>
</evidence>
<feature type="transmembrane region" description="Helical" evidence="1">
    <location>
        <begin position="145"/>
        <end position="165"/>
    </location>
</feature>
<feature type="transmembrane region" description="Helical" evidence="1">
    <location>
        <begin position="230"/>
        <end position="255"/>
    </location>
</feature>
<feature type="transmembrane region" description="Helical" evidence="1">
    <location>
        <begin position="317"/>
        <end position="341"/>
    </location>
</feature>
<protein>
    <submittedName>
        <fullName evidence="3">FtsX-like permease family protein</fullName>
    </submittedName>
</protein>
<dbReference type="AlphaFoldDB" id="A0A4Q1TJZ7"/>
<reference evidence="3" key="2">
    <citation type="submission" date="2022-10" db="EMBL/GenBank/DDBJ databases">
        <title>Comparative genomic analysis and in-vitro probiotic properties of the potential probiotic L. chiayiensis AACE 3.</title>
        <authorList>
            <person name="Kang X."/>
        </authorList>
    </citation>
    <scope>NUCLEOTIDE SEQUENCE</scope>
    <source>
        <strain evidence="3">AACE 3</strain>
    </source>
</reference>
<keyword evidence="1" id="KW-0812">Transmembrane</keyword>
<organism evidence="2 4">
    <name type="scientific">Lacticaseibacillus chiayiensis</name>
    <dbReference type="NCBI Taxonomy" id="2100821"/>
    <lineage>
        <taxon>Bacteria</taxon>
        <taxon>Bacillati</taxon>
        <taxon>Bacillota</taxon>
        <taxon>Bacilli</taxon>
        <taxon>Lactobacillales</taxon>
        <taxon>Lactobacillaceae</taxon>
        <taxon>Lacticaseibacillus</taxon>
    </lineage>
</organism>
<keyword evidence="5" id="KW-1185">Reference proteome</keyword>
<reference evidence="2 4" key="1">
    <citation type="submission" date="2017-01" db="EMBL/GenBank/DDBJ databases">
        <title>Lactobacillus chiayiensis sp. nov., a lactic acid bacterium isolated from compost.</title>
        <authorList>
            <person name="Huang C.-H."/>
        </authorList>
    </citation>
    <scope>NUCLEOTIDE SEQUENCE [LARGE SCALE GENOMIC DNA]</scope>
    <source>
        <strain evidence="2">Chh01</strain>
        <strain evidence="4">chh01</strain>
    </source>
</reference>
<feature type="transmembrane region" description="Helical" evidence="1">
    <location>
        <begin position="281"/>
        <end position="305"/>
    </location>
</feature>
<feature type="transmembrane region" description="Helical" evidence="1">
    <location>
        <begin position="12"/>
        <end position="40"/>
    </location>
</feature>
<evidence type="ECO:0000313" key="5">
    <source>
        <dbReference type="Proteomes" id="UP001164790"/>
    </source>
</evidence>
<dbReference type="Proteomes" id="UP001164790">
    <property type="component" value="Chromosome"/>
</dbReference>
<dbReference type="EMBL" id="CP107523">
    <property type="protein sequence ID" value="UYN55587.1"/>
    <property type="molecule type" value="Genomic_DNA"/>
</dbReference>
<accession>A0A4Q1TJZ7</accession>
<keyword evidence="1" id="KW-1133">Transmembrane helix</keyword>
<dbReference type="EMBL" id="MSSM01000042">
    <property type="protein sequence ID" value="RXT18493.1"/>
    <property type="molecule type" value="Genomic_DNA"/>
</dbReference>
<evidence type="ECO:0000313" key="4">
    <source>
        <dbReference type="Proteomes" id="UP000290475"/>
    </source>
</evidence>
<feature type="transmembrane region" description="Helical" evidence="1">
    <location>
        <begin position="52"/>
        <end position="77"/>
    </location>
</feature>
<dbReference type="Proteomes" id="UP000290475">
    <property type="component" value="Unassembled WGS sequence"/>
</dbReference>
<sequence>MIKASLLQFRYSWRVWVTAGFVFMVAGWLVGFCMTGFVGLDTLSGLVDDPKPLFIIPMIFGSMALFFVLGGVIRGVLRILRQDYELWAILGAAPRQITLLVAAQLAFLGSIGGFMGYFLGIMTVTPFYGLLQQLFGQKWLPNAPFHFSLMGLIETCAIVTVTCFVSGLAKTRGALKRIGTSHRHRYIHLSFILGGLAFLVLLSAAVRIILQPAVKQTFDQMTQRAGNQFFLAFVALAFLQLAAGRQLLAHFFAFLKQYLPSKRQAIIGTASYQVIANSERLATMLVPILAVQTLGIGLYISLYGFTPAGQVDVQNALLSFIVYVGAPVIIVVANIVSVAMLRGRQQGANLNQLHQIGFTTGQLMLERLSESIICSVGFYVVAVVGNLSLYGLLATACAKAGLTVNIDLGLMFLLPCLMAIAVGLILFGIDWIGIQRWAVLFRNR</sequence>
<dbReference type="RefSeq" id="WP_129302857.1">
    <property type="nucleotide sequence ID" value="NZ_CP074378.1"/>
</dbReference>
<evidence type="ECO:0000313" key="2">
    <source>
        <dbReference type="EMBL" id="RXT18493.1"/>
    </source>
</evidence>
<feature type="transmembrane region" description="Helical" evidence="1">
    <location>
        <begin position="372"/>
        <end position="392"/>
    </location>
</feature>